<proteinExistence type="predicted"/>
<evidence type="ECO:0000313" key="1">
    <source>
        <dbReference type="EMBL" id="GBO32457.1"/>
    </source>
</evidence>
<accession>A0A4Y2W8Z2</accession>
<dbReference type="EMBL" id="BGPR01055907">
    <property type="protein sequence ID" value="GBO32457.1"/>
    <property type="molecule type" value="Genomic_DNA"/>
</dbReference>
<protein>
    <submittedName>
        <fullName evidence="1">Uncharacterized protein</fullName>
    </submittedName>
</protein>
<reference evidence="1 2" key="1">
    <citation type="journal article" date="2019" name="Sci. Rep.">
        <title>Orb-weaving spider Araneus ventricosus genome elucidates the spidroin gene catalogue.</title>
        <authorList>
            <person name="Kono N."/>
            <person name="Nakamura H."/>
            <person name="Ohtoshi R."/>
            <person name="Moran D.A.P."/>
            <person name="Shinohara A."/>
            <person name="Yoshida Y."/>
            <person name="Fujiwara M."/>
            <person name="Mori M."/>
            <person name="Tomita M."/>
            <person name="Arakawa K."/>
        </authorList>
    </citation>
    <scope>NUCLEOTIDE SEQUENCE [LARGE SCALE GENOMIC DNA]</scope>
</reference>
<sequence>MNHRPSAITCPEGRLITDRTVLRTGNICFIARNLHPRKGPRLPSGKVSALGPEGSRFETRFHRRSAVYGACCTLHHTYWPNVLPLLWRGILERACQLRCCPRHLSVAQNYEVRPNIAPVLLQSGTLI</sequence>
<keyword evidence="2" id="KW-1185">Reference proteome</keyword>
<dbReference type="AlphaFoldDB" id="A0A4Y2W8Z2"/>
<name>A0A4Y2W8Z2_ARAVE</name>
<gene>
    <name evidence="1" type="ORF">AVEN_274027_1</name>
</gene>
<evidence type="ECO:0000313" key="2">
    <source>
        <dbReference type="Proteomes" id="UP000499080"/>
    </source>
</evidence>
<dbReference type="Proteomes" id="UP000499080">
    <property type="component" value="Unassembled WGS sequence"/>
</dbReference>
<comment type="caution">
    <text evidence="1">The sequence shown here is derived from an EMBL/GenBank/DDBJ whole genome shotgun (WGS) entry which is preliminary data.</text>
</comment>
<organism evidence="1 2">
    <name type="scientific">Araneus ventricosus</name>
    <name type="common">Orbweaver spider</name>
    <name type="synonym">Epeira ventricosa</name>
    <dbReference type="NCBI Taxonomy" id="182803"/>
    <lineage>
        <taxon>Eukaryota</taxon>
        <taxon>Metazoa</taxon>
        <taxon>Ecdysozoa</taxon>
        <taxon>Arthropoda</taxon>
        <taxon>Chelicerata</taxon>
        <taxon>Arachnida</taxon>
        <taxon>Araneae</taxon>
        <taxon>Araneomorphae</taxon>
        <taxon>Entelegynae</taxon>
        <taxon>Araneoidea</taxon>
        <taxon>Araneidae</taxon>
        <taxon>Araneus</taxon>
    </lineage>
</organism>